<reference evidence="7" key="1">
    <citation type="submission" date="2020-10" db="EMBL/GenBank/DDBJ databases">
        <authorList>
            <person name="Gilroy R."/>
        </authorList>
    </citation>
    <scope>NUCLEOTIDE SEQUENCE</scope>
    <source>
        <strain evidence="7">1748</strain>
    </source>
</reference>
<dbReference type="PANTHER" id="PTHR46832">
    <property type="entry name" value="5'-METHYLTHIOADENOSINE/S-ADENOSYLHOMOCYSTEINE NUCLEOSIDASE"/>
    <property type="match status" value="1"/>
</dbReference>
<reference evidence="7" key="2">
    <citation type="journal article" date="2021" name="PeerJ">
        <title>Extensive microbial diversity within the chicken gut microbiome revealed by metagenomics and culture.</title>
        <authorList>
            <person name="Gilroy R."/>
            <person name="Ravi A."/>
            <person name="Getino M."/>
            <person name="Pursley I."/>
            <person name="Horton D.L."/>
            <person name="Alikhan N.F."/>
            <person name="Baker D."/>
            <person name="Gharbi K."/>
            <person name="Hall N."/>
            <person name="Watson M."/>
            <person name="Adriaenssens E.M."/>
            <person name="Foster-Nyarko E."/>
            <person name="Jarju S."/>
            <person name="Secka A."/>
            <person name="Antonio M."/>
            <person name="Oren A."/>
            <person name="Chaudhuri R.R."/>
            <person name="La Ragione R."/>
            <person name="Hildebrand F."/>
            <person name="Pallen M.J."/>
        </authorList>
    </citation>
    <scope>NUCLEOTIDE SEQUENCE</scope>
    <source>
        <strain evidence="7">1748</strain>
    </source>
</reference>
<gene>
    <name evidence="7" type="primary">mtnN</name>
    <name evidence="7" type="ORF">IAC78_04270</name>
</gene>
<dbReference type="Pfam" id="PF01048">
    <property type="entry name" value="PNP_UDP_1"/>
    <property type="match status" value="1"/>
</dbReference>
<dbReference type="Gene3D" id="3.40.50.1580">
    <property type="entry name" value="Nucleoside phosphorylase domain"/>
    <property type="match status" value="1"/>
</dbReference>
<dbReference type="NCBIfam" id="TIGR01704">
    <property type="entry name" value="MTA_SAH-Nsdase"/>
    <property type="match status" value="1"/>
</dbReference>
<protein>
    <recommendedName>
        <fullName evidence="2">adenosylhomocysteine nucleosidase</fullName>
        <ecNumber evidence="2">3.2.2.9</ecNumber>
    </recommendedName>
</protein>
<dbReference type="GO" id="GO:0019509">
    <property type="term" value="P:L-methionine salvage from methylthioadenosine"/>
    <property type="evidence" value="ECO:0007669"/>
    <property type="project" value="InterPro"/>
</dbReference>
<evidence type="ECO:0000256" key="2">
    <source>
        <dbReference type="ARBA" id="ARBA00011974"/>
    </source>
</evidence>
<dbReference type="Proteomes" id="UP000823629">
    <property type="component" value="Unassembled WGS sequence"/>
</dbReference>
<dbReference type="GO" id="GO:0008782">
    <property type="term" value="F:adenosylhomocysteine nucleosidase activity"/>
    <property type="evidence" value="ECO:0007669"/>
    <property type="project" value="UniProtKB-EC"/>
</dbReference>
<dbReference type="EC" id="3.2.2.9" evidence="2"/>
<accession>A0A9D9DA64</accession>
<keyword evidence="3" id="KW-0028">Amino-acid biosynthesis</keyword>
<dbReference type="InterPro" id="IPR010049">
    <property type="entry name" value="MTA_SAH_Nsdase"/>
</dbReference>
<evidence type="ECO:0000256" key="5">
    <source>
        <dbReference type="ARBA" id="ARBA00023167"/>
    </source>
</evidence>
<dbReference type="GO" id="GO:0005829">
    <property type="term" value="C:cytosol"/>
    <property type="evidence" value="ECO:0007669"/>
    <property type="project" value="TreeGrafter"/>
</dbReference>
<dbReference type="GO" id="GO:0009164">
    <property type="term" value="P:nucleoside catabolic process"/>
    <property type="evidence" value="ECO:0007669"/>
    <property type="project" value="InterPro"/>
</dbReference>
<evidence type="ECO:0000259" key="6">
    <source>
        <dbReference type="Pfam" id="PF01048"/>
    </source>
</evidence>
<keyword evidence="4 7" id="KW-0378">Hydrolase</keyword>
<dbReference type="GO" id="GO:0008930">
    <property type="term" value="F:methylthioadenosine nucleosidase activity"/>
    <property type="evidence" value="ECO:0007669"/>
    <property type="project" value="InterPro"/>
</dbReference>
<dbReference type="GO" id="GO:0019284">
    <property type="term" value="P:L-methionine salvage from S-adenosylmethionine"/>
    <property type="evidence" value="ECO:0007669"/>
    <property type="project" value="TreeGrafter"/>
</dbReference>
<dbReference type="InterPro" id="IPR000845">
    <property type="entry name" value="Nucleoside_phosphorylase_d"/>
</dbReference>
<evidence type="ECO:0000256" key="1">
    <source>
        <dbReference type="ARBA" id="ARBA00004945"/>
    </source>
</evidence>
<sequence>MKVIVCPMQEELDALLGKLDSYSEADYGLIKGYKFDTKRGECFAFVAKIGKTNIGFDLGYLASKMDIEAIFNIGVGGSLDPTLVPLNVVVADKVCYYDCDLTPAGNYLLGQMADNPLYFECDKELVKELTNTTTTLTVRKGTIISGDSFGTYKNMTAELLKHFDNPLVVDMESGACGQVALRLNVPFVVIRSISDNIIDDEKRQSDVYEEYLEMSAKRAASVLVHYLNKDMLED</sequence>
<evidence type="ECO:0000256" key="3">
    <source>
        <dbReference type="ARBA" id="ARBA00022605"/>
    </source>
</evidence>
<organism evidence="7 8">
    <name type="scientific">Candidatus Scatoplasma merdavium</name>
    <dbReference type="NCBI Taxonomy" id="2840932"/>
    <lineage>
        <taxon>Bacteria</taxon>
        <taxon>Bacillati</taxon>
        <taxon>Bacillota</taxon>
        <taxon>Bacilli</taxon>
        <taxon>Bacillales</taxon>
        <taxon>Candidatus Scatoplasma</taxon>
    </lineage>
</organism>
<evidence type="ECO:0000256" key="4">
    <source>
        <dbReference type="ARBA" id="ARBA00022801"/>
    </source>
</evidence>
<comment type="pathway">
    <text evidence="1">Amino-acid biosynthesis; L-methionine biosynthesis via salvage pathway; S-methyl-5-thio-alpha-D-ribose 1-phosphate from S-methyl-5'-thioadenosine (hydrolase route): step 1/2.</text>
</comment>
<keyword evidence="5" id="KW-0486">Methionine biosynthesis</keyword>
<dbReference type="PANTHER" id="PTHR46832:SF1">
    <property type="entry name" value="5'-METHYLTHIOADENOSINE_S-ADENOSYLHOMOCYSTEINE NUCLEOSIDASE"/>
    <property type="match status" value="1"/>
</dbReference>
<dbReference type="AlphaFoldDB" id="A0A9D9DA64"/>
<feature type="domain" description="Nucleoside phosphorylase" evidence="6">
    <location>
        <begin position="3"/>
        <end position="227"/>
    </location>
</feature>
<dbReference type="EMBL" id="JADING010000124">
    <property type="protein sequence ID" value="MBO8414663.1"/>
    <property type="molecule type" value="Genomic_DNA"/>
</dbReference>
<keyword evidence="7" id="KW-0326">Glycosidase</keyword>
<dbReference type="CDD" id="cd09008">
    <property type="entry name" value="MTAN"/>
    <property type="match status" value="1"/>
</dbReference>
<proteinExistence type="predicted"/>
<name>A0A9D9DA64_9BACL</name>
<dbReference type="InterPro" id="IPR035994">
    <property type="entry name" value="Nucleoside_phosphorylase_sf"/>
</dbReference>
<evidence type="ECO:0000313" key="7">
    <source>
        <dbReference type="EMBL" id="MBO8414663.1"/>
    </source>
</evidence>
<dbReference type="SUPFAM" id="SSF53167">
    <property type="entry name" value="Purine and uridine phosphorylases"/>
    <property type="match status" value="1"/>
</dbReference>
<evidence type="ECO:0000313" key="8">
    <source>
        <dbReference type="Proteomes" id="UP000823629"/>
    </source>
</evidence>
<comment type="caution">
    <text evidence="7">The sequence shown here is derived from an EMBL/GenBank/DDBJ whole genome shotgun (WGS) entry which is preliminary data.</text>
</comment>